<evidence type="ECO:0000259" key="2">
    <source>
        <dbReference type="PROSITE" id="PS51746"/>
    </source>
</evidence>
<dbReference type="InterPro" id="IPR036457">
    <property type="entry name" value="PPM-type-like_dom_sf"/>
</dbReference>
<keyword evidence="4" id="KW-1185">Reference proteome</keyword>
<protein>
    <submittedName>
        <fullName evidence="3">Protein phosphatase</fullName>
        <ecNumber evidence="3">3.1.3.16</ecNumber>
    </submittedName>
</protein>
<sequence length="344" mass="35837">MSAAGPTGAGALEQGPDKEGAAPLGESTGVRLAVGAGTDRGLRRELNEDSYLAADPLFAVADGMGGHEAGEVASGECIRTLGQQQVLTQGSREATASDLQAALRQADARIRELTDAQAGTTVTGVVLVEERDVPYWLVFNVGDSRTYRLSQGALEQISVDHSEVQELVDGGYITRGQALVHPRRHVVTRALGAGSDTEADYWLVPVKEGDRILVCSDGLTGELSDSQIHGIMSTLPKPQDAVDALIQAALRAGGRDNITAIVLDASNVGGPAGDETMDKPPQRDHADGDTLPRPPRPEPQGRQADTPGADAAREPGTAADTDAAPETTAVQETAGTPLHEENHG</sequence>
<dbReference type="SMART" id="SM00332">
    <property type="entry name" value="PP2Cc"/>
    <property type="match status" value="1"/>
</dbReference>
<dbReference type="SMART" id="SM00331">
    <property type="entry name" value="PP2C_SIG"/>
    <property type="match status" value="1"/>
</dbReference>
<gene>
    <name evidence="3" type="ORF">JOF48_000243</name>
</gene>
<feature type="region of interest" description="Disordered" evidence="1">
    <location>
        <begin position="266"/>
        <end position="344"/>
    </location>
</feature>
<feature type="compositionally biased region" description="Low complexity" evidence="1">
    <location>
        <begin position="314"/>
        <end position="329"/>
    </location>
</feature>
<dbReference type="GO" id="GO:0004722">
    <property type="term" value="F:protein serine/threonine phosphatase activity"/>
    <property type="evidence" value="ECO:0007669"/>
    <property type="project" value="UniProtKB-EC"/>
</dbReference>
<dbReference type="InterPro" id="IPR001932">
    <property type="entry name" value="PPM-type_phosphatase-like_dom"/>
</dbReference>
<dbReference type="PROSITE" id="PS51746">
    <property type="entry name" value="PPM_2"/>
    <property type="match status" value="1"/>
</dbReference>
<name>A0ABS4YRM0_9MICC</name>
<proteinExistence type="predicted"/>
<comment type="caution">
    <text evidence="3">The sequence shown here is derived from an EMBL/GenBank/DDBJ whole genome shotgun (WGS) entry which is preliminary data.</text>
</comment>
<dbReference type="PANTHER" id="PTHR47992">
    <property type="entry name" value="PROTEIN PHOSPHATASE"/>
    <property type="match status" value="1"/>
</dbReference>
<dbReference type="Gene3D" id="3.60.40.10">
    <property type="entry name" value="PPM-type phosphatase domain"/>
    <property type="match status" value="1"/>
</dbReference>
<dbReference type="EC" id="3.1.3.16" evidence="3"/>
<evidence type="ECO:0000313" key="3">
    <source>
        <dbReference type="EMBL" id="MBP2411444.1"/>
    </source>
</evidence>
<evidence type="ECO:0000313" key="4">
    <source>
        <dbReference type="Proteomes" id="UP000711614"/>
    </source>
</evidence>
<dbReference type="CDD" id="cd00143">
    <property type="entry name" value="PP2Cc"/>
    <property type="match status" value="1"/>
</dbReference>
<accession>A0ABS4YRM0</accession>
<keyword evidence="3" id="KW-0378">Hydrolase</keyword>
<dbReference type="EMBL" id="JAGIOI010000001">
    <property type="protein sequence ID" value="MBP2411444.1"/>
    <property type="molecule type" value="Genomic_DNA"/>
</dbReference>
<dbReference type="InterPro" id="IPR015655">
    <property type="entry name" value="PP2C"/>
</dbReference>
<dbReference type="Proteomes" id="UP000711614">
    <property type="component" value="Unassembled WGS sequence"/>
</dbReference>
<reference evidence="3 4" key="1">
    <citation type="submission" date="2021-03" db="EMBL/GenBank/DDBJ databases">
        <title>Sequencing the genomes of 1000 actinobacteria strains.</title>
        <authorList>
            <person name="Klenk H.-P."/>
        </authorList>
    </citation>
    <scope>NUCLEOTIDE SEQUENCE [LARGE SCALE GENOMIC DNA]</scope>
    <source>
        <strain evidence="3 4">DSM 16005</strain>
    </source>
</reference>
<feature type="region of interest" description="Disordered" evidence="1">
    <location>
        <begin position="1"/>
        <end position="29"/>
    </location>
</feature>
<evidence type="ECO:0000256" key="1">
    <source>
        <dbReference type="SAM" id="MobiDB-lite"/>
    </source>
</evidence>
<dbReference type="SUPFAM" id="SSF81606">
    <property type="entry name" value="PP2C-like"/>
    <property type="match status" value="1"/>
</dbReference>
<dbReference type="Pfam" id="PF13672">
    <property type="entry name" value="PP2C_2"/>
    <property type="match status" value="1"/>
</dbReference>
<organism evidence="3 4">
    <name type="scientific">Arthrobacter stackebrandtii</name>
    <dbReference type="NCBI Taxonomy" id="272161"/>
    <lineage>
        <taxon>Bacteria</taxon>
        <taxon>Bacillati</taxon>
        <taxon>Actinomycetota</taxon>
        <taxon>Actinomycetes</taxon>
        <taxon>Micrococcales</taxon>
        <taxon>Micrococcaceae</taxon>
        <taxon>Arthrobacter</taxon>
    </lineage>
</organism>
<feature type="compositionally biased region" description="Basic and acidic residues" evidence="1">
    <location>
        <begin position="276"/>
        <end position="290"/>
    </location>
</feature>
<feature type="domain" description="PPM-type phosphatase" evidence="2">
    <location>
        <begin position="33"/>
        <end position="265"/>
    </location>
</feature>